<comment type="caution">
    <text evidence="2">The sequence shown here is derived from an EMBL/GenBank/DDBJ whole genome shotgun (WGS) entry which is preliminary data.</text>
</comment>
<dbReference type="RefSeq" id="XP_046012152.1">
    <property type="nucleotide sequence ID" value="XM_046158946.1"/>
</dbReference>
<proteinExistence type="predicted"/>
<dbReference type="AlphaFoldDB" id="A0A9P8Y3I4"/>
<dbReference type="OrthoDB" id="10512452at2759"/>
<protein>
    <submittedName>
        <fullName evidence="2">Uncharacterized protein</fullName>
    </submittedName>
</protein>
<evidence type="ECO:0000313" key="3">
    <source>
        <dbReference type="Proteomes" id="UP000756346"/>
    </source>
</evidence>
<feature type="signal peptide" evidence="1">
    <location>
        <begin position="1"/>
        <end position="21"/>
    </location>
</feature>
<name>A0A9P8Y3I4_9PEZI</name>
<feature type="chain" id="PRO_5040328303" evidence="1">
    <location>
        <begin position="22"/>
        <end position="194"/>
    </location>
</feature>
<gene>
    <name evidence="2" type="ORF">B0I36DRAFT_364337</name>
</gene>
<organism evidence="2 3">
    <name type="scientific">Microdochium trichocladiopsis</name>
    <dbReference type="NCBI Taxonomy" id="1682393"/>
    <lineage>
        <taxon>Eukaryota</taxon>
        <taxon>Fungi</taxon>
        <taxon>Dikarya</taxon>
        <taxon>Ascomycota</taxon>
        <taxon>Pezizomycotina</taxon>
        <taxon>Sordariomycetes</taxon>
        <taxon>Xylariomycetidae</taxon>
        <taxon>Xylariales</taxon>
        <taxon>Microdochiaceae</taxon>
        <taxon>Microdochium</taxon>
    </lineage>
</organism>
<keyword evidence="3" id="KW-1185">Reference proteome</keyword>
<evidence type="ECO:0000256" key="1">
    <source>
        <dbReference type="SAM" id="SignalP"/>
    </source>
</evidence>
<keyword evidence="1" id="KW-0732">Signal</keyword>
<reference evidence="2" key="1">
    <citation type="journal article" date="2021" name="Nat. Commun.">
        <title>Genetic determinants of endophytism in the Arabidopsis root mycobiome.</title>
        <authorList>
            <person name="Mesny F."/>
            <person name="Miyauchi S."/>
            <person name="Thiergart T."/>
            <person name="Pickel B."/>
            <person name="Atanasova L."/>
            <person name="Karlsson M."/>
            <person name="Huettel B."/>
            <person name="Barry K.W."/>
            <person name="Haridas S."/>
            <person name="Chen C."/>
            <person name="Bauer D."/>
            <person name="Andreopoulos W."/>
            <person name="Pangilinan J."/>
            <person name="LaButti K."/>
            <person name="Riley R."/>
            <person name="Lipzen A."/>
            <person name="Clum A."/>
            <person name="Drula E."/>
            <person name="Henrissat B."/>
            <person name="Kohler A."/>
            <person name="Grigoriev I.V."/>
            <person name="Martin F.M."/>
            <person name="Hacquard S."/>
        </authorList>
    </citation>
    <scope>NUCLEOTIDE SEQUENCE</scope>
    <source>
        <strain evidence="2">MPI-CAGE-CH-0230</strain>
    </source>
</reference>
<accession>A0A9P8Y3I4</accession>
<sequence length="194" mass="20561">MHTSLISTVAVLALGVSGASAYYTKVDRVDDGVMTTQKMRDSGYELKDWWNLVDSAMESICDSNGCYGSIEKCDNAFCINIDGDNGTKDPGNIQKVVGDFIKEMMETESIVDDGCTATGCAFADATRYTIPAHISLARFISTGPEKDMQQGLYKITITGADDTGACEDVFDAVSSVAGLLSAGSLLGAVKIFAC</sequence>
<dbReference type="EMBL" id="JAGTJQ010000006">
    <property type="protein sequence ID" value="KAH7029864.1"/>
    <property type="molecule type" value="Genomic_DNA"/>
</dbReference>
<dbReference type="GeneID" id="70188492"/>
<evidence type="ECO:0000313" key="2">
    <source>
        <dbReference type="EMBL" id="KAH7029864.1"/>
    </source>
</evidence>
<dbReference type="Proteomes" id="UP000756346">
    <property type="component" value="Unassembled WGS sequence"/>
</dbReference>